<accession>A0A067LE85</accession>
<proteinExistence type="predicted"/>
<evidence type="ECO:0000313" key="2">
    <source>
        <dbReference type="Proteomes" id="UP000027138"/>
    </source>
</evidence>
<reference evidence="1 2" key="1">
    <citation type="journal article" date="2014" name="PLoS ONE">
        <title>Global Analysis of Gene Expression Profiles in Physic Nut (Jatropha curcas L.) Seedlings Exposed to Salt Stress.</title>
        <authorList>
            <person name="Zhang L."/>
            <person name="Zhang C."/>
            <person name="Wu P."/>
            <person name="Chen Y."/>
            <person name="Li M."/>
            <person name="Jiang H."/>
            <person name="Wu G."/>
        </authorList>
    </citation>
    <scope>NUCLEOTIDE SEQUENCE [LARGE SCALE GENOMIC DNA]</scope>
    <source>
        <strain evidence="2">cv. GZQX0401</strain>
        <tissue evidence="1">Young leaves</tissue>
    </source>
</reference>
<gene>
    <name evidence="1" type="ORF">JCGZ_18223</name>
</gene>
<dbReference type="Proteomes" id="UP000027138">
    <property type="component" value="Unassembled WGS sequence"/>
</dbReference>
<evidence type="ECO:0000313" key="1">
    <source>
        <dbReference type="EMBL" id="KDP45563.1"/>
    </source>
</evidence>
<organism evidence="1 2">
    <name type="scientific">Jatropha curcas</name>
    <name type="common">Barbados nut</name>
    <dbReference type="NCBI Taxonomy" id="180498"/>
    <lineage>
        <taxon>Eukaryota</taxon>
        <taxon>Viridiplantae</taxon>
        <taxon>Streptophyta</taxon>
        <taxon>Embryophyta</taxon>
        <taxon>Tracheophyta</taxon>
        <taxon>Spermatophyta</taxon>
        <taxon>Magnoliopsida</taxon>
        <taxon>eudicotyledons</taxon>
        <taxon>Gunneridae</taxon>
        <taxon>Pentapetalae</taxon>
        <taxon>rosids</taxon>
        <taxon>fabids</taxon>
        <taxon>Malpighiales</taxon>
        <taxon>Euphorbiaceae</taxon>
        <taxon>Crotonoideae</taxon>
        <taxon>Jatropheae</taxon>
        <taxon>Jatropha</taxon>
    </lineage>
</organism>
<dbReference type="EMBL" id="KK914228">
    <property type="protein sequence ID" value="KDP45563.1"/>
    <property type="molecule type" value="Genomic_DNA"/>
</dbReference>
<dbReference type="AlphaFoldDB" id="A0A067LE85"/>
<protein>
    <submittedName>
        <fullName evidence="1">Uncharacterized protein</fullName>
    </submittedName>
</protein>
<name>A0A067LE85_JATCU</name>
<keyword evidence="2" id="KW-1185">Reference proteome</keyword>
<sequence length="115" mass="12794">MKSQSDRLCCSPPQLGVVDLRGFEKNPKHAPGSDFSIRQNINAMRGFQNEWRHAGESCVMQLFYGEQLHDAAVQSCATLLSLNFDFDYVSHLDALFVALECDAMLNPACLDPVNS</sequence>